<sequence length="39" mass="4180">MESCPWQGSGAIIGPRPGFRTPFGCQPRFELLAGDLTAD</sequence>
<proteinExistence type="predicted"/>
<gene>
    <name evidence="1" type="ORF">BQ8482_800014</name>
</gene>
<dbReference type="Proteomes" id="UP000245698">
    <property type="component" value="Unassembled WGS sequence"/>
</dbReference>
<organism evidence="1 2">
    <name type="scientific">Mesorhizobium delmotii</name>
    <dbReference type="NCBI Taxonomy" id="1631247"/>
    <lineage>
        <taxon>Bacteria</taxon>
        <taxon>Pseudomonadati</taxon>
        <taxon>Pseudomonadota</taxon>
        <taxon>Alphaproteobacteria</taxon>
        <taxon>Hyphomicrobiales</taxon>
        <taxon>Phyllobacteriaceae</taxon>
        <taxon>Mesorhizobium</taxon>
    </lineage>
</organism>
<protein>
    <submittedName>
        <fullName evidence="1">Uncharacterized protein</fullName>
    </submittedName>
</protein>
<keyword evidence="2" id="KW-1185">Reference proteome</keyword>
<reference evidence="2" key="1">
    <citation type="submission" date="2016-12" db="EMBL/GenBank/DDBJ databases">
        <authorList>
            <person name="Brunel B."/>
        </authorList>
    </citation>
    <scope>NUCLEOTIDE SEQUENCE [LARGE SCALE GENOMIC DNA]</scope>
</reference>
<dbReference type="EMBL" id="FUIG01000093">
    <property type="protein sequence ID" value="SJM35591.1"/>
    <property type="molecule type" value="Genomic_DNA"/>
</dbReference>
<evidence type="ECO:0000313" key="1">
    <source>
        <dbReference type="EMBL" id="SJM35591.1"/>
    </source>
</evidence>
<accession>A0A2P9AWN9</accession>
<name>A0A2P9AWN9_9HYPH</name>
<dbReference type="AlphaFoldDB" id="A0A2P9AWN9"/>
<evidence type="ECO:0000313" key="2">
    <source>
        <dbReference type="Proteomes" id="UP000245698"/>
    </source>
</evidence>